<keyword evidence="1" id="KW-0472">Membrane</keyword>
<dbReference type="InterPro" id="IPR029058">
    <property type="entry name" value="AB_hydrolase_fold"/>
</dbReference>
<feature type="domain" description="Alpha/beta hydrolase fold-5" evidence="2">
    <location>
        <begin position="65"/>
        <end position="228"/>
    </location>
</feature>
<protein>
    <submittedName>
        <fullName evidence="3">Alpha/beta hydrolase</fullName>
    </submittedName>
</protein>
<evidence type="ECO:0000259" key="2">
    <source>
        <dbReference type="Pfam" id="PF12695"/>
    </source>
</evidence>
<proteinExistence type="predicted"/>
<keyword evidence="4" id="KW-1185">Reference proteome</keyword>
<dbReference type="GO" id="GO:0016787">
    <property type="term" value="F:hydrolase activity"/>
    <property type="evidence" value="ECO:0007669"/>
    <property type="project" value="UniProtKB-KW"/>
</dbReference>
<comment type="caution">
    <text evidence="3">The sequence shown here is derived from an EMBL/GenBank/DDBJ whole genome shotgun (WGS) entry which is preliminary data.</text>
</comment>
<reference evidence="3 4" key="1">
    <citation type="journal article" date="2019" name="Int. J. Syst. Evol. Microbiol.">
        <title>The Global Catalogue of Microorganisms (GCM) 10K type strain sequencing project: providing services to taxonomists for standard genome sequencing and annotation.</title>
        <authorList>
            <consortium name="The Broad Institute Genomics Platform"/>
            <consortium name="The Broad Institute Genome Sequencing Center for Infectious Disease"/>
            <person name="Wu L."/>
            <person name="Ma J."/>
        </authorList>
    </citation>
    <scope>NUCLEOTIDE SEQUENCE [LARGE SCALE GENOMIC DNA]</scope>
    <source>
        <strain evidence="3 4">JCM 12662</strain>
    </source>
</reference>
<gene>
    <name evidence="3" type="ORF">GCM10008932_00860</name>
</gene>
<dbReference type="EMBL" id="BAAACW010000007">
    <property type="protein sequence ID" value="GAA0351545.1"/>
    <property type="molecule type" value="Genomic_DNA"/>
</dbReference>
<feature type="transmembrane region" description="Helical" evidence="1">
    <location>
        <begin position="7"/>
        <end position="26"/>
    </location>
</feature>
<keyword evidence="1" id="KW-0812">Transmembrane</keyword>
<dbReference type="Gene3D" id="3.40.50.1820">
    <property type="entry name" value="alpha/beta hydrolase"/>
    <property type="match status" value="1"/>
</dbReference>
<evidence type="ECO:0000256" key="1">
    <source>
        <dbReference type="SAM" id="Phobius"/>
    </source>
</evidence>
<accession>A0ABN0WZY8</accession>
<keyword evidence="3" id="KW-0378">Hydrolase</keyword>
<dbReference type="Pfam" id="PF12695">
    <property type="entry name" value="Abhydrolase_5"/>
    <property type="match status" value="1"/>
</dbReference>
<dbReference type="InterPro" id="IPR029059">
    <property type="entry name" value="AB_hydrolase_5"/>
</dbReference>
<dbReference type="RefSeq" id="WP_343752862.1">
    <property type="nucleotide sequence ID" value="NZ_BAAACW010000007.1"/>
</dbReference>
<sequence length="244" mass="27006">MSKGKKIGLGLIILVIGLSMGIILFVHERTYTAMEEAVVSLDDYRVRQEDDWIVIQPEEEVKANLVLYPGGFVESEAYVPLALSLSEEGIRVILPHMPFHLAILDSDKFDSIYQAIDSDLPWWIGGHSLGGTSALLYASENEKVIEGAVLLASYPSENTDLSQSPLTVLSIDATHDTIINETQYEETQSLLPDDTSYVSIEGGNHSQFGYYGFQDGDGRSEITREEQHQQVVEAILTVLETSPQ</sequence>
<organism evidence="3 4">
    <name type="scientific">Alkalibacterium iburiense</name>
    <dbReference type="NCBI Taxonomy" id="290589"/>
    <lineage>
        <taxon>Bacteria</taxon>
        <taxon>Bacillati</taxon>
        <taxon>Bacillota</taxon>
        <taxon>Bacilli</taxon>
        <taxon>Lactobacillales</taxon>
        <taxon>Carnobacteriaceae</taxon>
        <taxon>Alkalibacterium</taxon>
    </lineage>
</organism>
<keyword evidence="1" id="KW-1133">Transmembrane helix</keyword>
<dbReference type="SUPFAM" id="SSF53474">
    <property type="entry name" value="alpha/beta-Hydrolases"/>
    <property type="match status" value="1"/>
</dbReference>
<dbReference type="Proteomes" id="UP001501166">
    <property type="component" value="Unassembled WGS sequence"/>
</dbReference>
<evidence type="ECO:0000313" key="3">
    <source>
        <dbReference type="EMBL" id="GAA0351545.1"/>
    </source>
</evidence>
<evidence type="ECO:0000313" key="4">
    <source>
        <dbReference type="Proteomes" id="UP001501166"/>
    </source>
</evidence>
<name>A0ABN0WZY8_9LACT</name>